<proteinExistence type="predicted"/>
<dbReference type="PANTHER" id="PTHR21622:SF0">
    <property type="entry name" value="COILED-COIL-HELIX-COILED-COIL-HELIX DOMAIN CONTAINING 4"/>
    <property type="match status" value="1"/>
</dbReference>
<dbReference type="Gene3D" id="1.10.287.2900">
    <property type="match status" value="1"/>
</dbReference>
<keyword evidence="11" id="KW-0735">Signal-anchor</keyword>
<keyword evidence="10" id="KW-0809">Transit peptide</keyword>
<keyword evidence="13" id="KW-0560">Oxidoreductase</keyword>
<feature type="compositionally biased region" description="Low complexity" evidence="21">
    <location>
        <begin position="230"/>
        <end position="249"/>
    </location>
</feature>
<reference evidence="22" key="1">
    <citation type="submission" date="2021-04" db="EMBL/GenBank/DDBJ databases">
        <title>Draft genome of Fusarium avenaceum strain F156N33, isolated from an atmospheric sample in Virginia.</title>
        <authorList>
            <person name="Yang S."/>
            <person name="Vinatzer B.A."/>
            <person name="Coleman J."/>
        </authorList>
    </citation>
    <scope>NUCLEOTIDE SEQUENCE</scope>
    <source>
        <strain evidence="22">F156N33</strain>
    </source>
</reference>
<dbReference type="FunFam" id="1.10.287.2900:FF:000002">
    <property type="entry name" value="Mitochondrial intermembrane space import and assembly protein"/>
    <property type="match status" value="1"/>
</dbReference>
<evidence type="ECO:0000256" key="13">
    <source>
        <dbReference type="ARBA" id="ARBA00023002"/>
    </source>
</evidence>
<comment type="subunit">
    <text evidence="4">Monomer.</text>
</comment>
<evidence type="ECO:0000256" key="3">
    <source>
        <dbReference type="ARBA" id="ARBA00004164"/>
    </source>
</evidence>
<evidence type="ECO:0000256" key="19">
    <source>
        <dbReference type="ARBA" id="ARBA00024980"/>
    </source>
</evidence>
<evidence type="ECO:0000256" key="15">
    <source>
        <dbReference type="ARBA" id="ARBA00023128"/>
    </source>
</evidence>
<dbReference type="GO" id="GO:0005758">
    <property type="term" value="C:mitochondrial intermembrane space"/>
    <property type="evidence" value="ECO:0007669"/>
    <property type="project" value="TreeGrafter"/>
</dbReference>
<dbReference type="GO" id="GO:0005743">
    <property type="term" value="C:mitochondrial inner membrane"/>
    <property type="evidence" value="ECO:0007669"/>
    <property type="project" value="UniProtKB-SubCell"/>
</dbReference>
<dbReference type="GO" id="GO:0015035">
    <property type="term" value="F:protein-disulfide reductase activity"/>
    <property type="evidence" value="ECO:0007669"/>
    <property type="project" value="InterPro"/>
</dbReference>
<dbReference type="GO" id="GO:0045041">
    <property type="term" value="P:protein import into mitochondrial intermembrane space"/>
    <property type="evidence" value="ECO:0007669"/>
    <property type="project" value="InterPro"/>
</dbReference>
<keyword evidence="12" id="KW-1133">Transmembrane helix</keyword>
<evidence type="ECO:0000256" key="9">
    <source>
        <dbReference type="ARBA" id="ARBA00022927"/>
    </source>
</evidence>
<evidence type="ECO:0000256" key="7">
    <source>
        <dbReference type="ARBA" id="ARBA00022692"/>
    </source>
</evidence>
<comment type="cofactor">
    <cofactor evidence="1">
        <name>Zn(2+)</name>
        <dbReference type="ChEBI" id="CHEBI:29105"/>
    </cofactor>
</comment>
<evidence type="ECO:0000256" key="11">
    <source>
        <dbReference type="ARBA" id="ARBA00022968"/>
    </source>
</evidence>
<keyword evidence="17" id="KW-1015">Disulfide bond</keyword>
<feature type="compositionally biased region" description="Acidic residues" evidence="21">
    <location>
        <begin position="209"/>
        <end position="225"/>
    </location>
</feature>
<evidence type="ECO:0000256" key="4">
    <source>
        <dbReference type="ARBA" id="ARBA00011245"/>
    </source>
</evidence>
<keyword evidence="18" id="KW-0676">Redox-active center</keyword>
<comment type="cofactor">
    <cofactor evidence="2">
        <name>Cu(2+)</name>
        <dbReference type="ChEBI" id="CHEBI:29036"/>
    </cofactor>
</comment>
<dbReference type="EMBL" id="JAGPUO010000001">
    <property type="protein sequence ID" value="KAG5665770.1"/>
    <property type="molecule type" value="Genomic_DNA"/>
</dbReference>
<feature type="compositionally biased region" description="Polar residues" evidence="21">
    <location>
        <begin position="257"/>
        <end position="271"/>
    </location>
</feature>
<feature type="compositionally biased region" description="Basic and acidic residues" evidence="21">
    <location>
        <begin position="96"/>
        <end position="108"/>
    </location>
</feature>
<evidence type="ECO:0000313" key="22">
    <source>
        <dbReference type="EMBL" id="KAG5665770.1"/>
    </source>
</evidence>
<dbReference type="InterPro" id="IPR039289">
    <property type="entry name" value="CHCHD4"/>
</dbReference>
<name>A0A9P7HHA8_9HYPO</name>
<evidence type="ECO:0000313" key="23">
    <source>
        <dbReference type="Proteomes" id="UP000782241"/>
    </source>
</evidence>
<keyword evidence="7" id="KW-0812">Transmembrane</keyword>
<keyword evidence="23" id="KW-1185">Reference proteome</keyword>
<evidence type="ECO:0000256" key="21">
    <source>
        <dbReference type="SAM" id="MobiDB-lite"/>
    </source>
</evidence>
<evidence type="ECO:0000256" key="16">
    <source>
        <dbReference type="ARBA" id="ARBA00023136"/>
    </source>
</evidence>
<comment type="caution">
    <text evidence="22">The sequence shown here is derived from an EMBL/GenBank/DDBJ whole genome shotgun (WGS) entry which is preliminary data.</text>
</comment>
<sequence>MYRTTLRSASRPVIANLRSTTIRAAPRRFNSTASPADKSRSWKSSAMRLGLAFGAVYYYNTSPIFADEAISKTIPAPAAFSDDDLPTVDSIVEEKRKQIKAKSERPDGSGKASETQQSSTQAAAADGSPAALEEEAGQQGAFNPETGEINWDCPCLGGMADGPCGEDFKTAFSCFVFSEQEPKGMDCIEKFQGMQECFKKYPEIYGAELADDEDGPPTPEFDDEQPAPSPQSAPAVDSKSPPKDSSTSVKPDEQAPSLATSNEAEKQANTTDTRKVQDVATPVEKPSNPDLWQDMHKSDVPKKQVAVEPSQAHDATAANEEIKIAEKQEAAKKEAEKKQ</sequence>
<organism evidence="22 23">
    <name type="scientific">Fusarium avenaceum</name>
    <dbReference type="NCBI Taxonomy" id="40199"/>
    <lineage>
        <taxon>Eukaryota</taxon>
        <taxon>Fungi</taxon>
        <taxon>Dikarya</taxon>
        <taxon>Ascomycota</taxon>
        <taxon>Pezizomycotina</taxon>
        <taxon>Sordariomycetes</taxon>
        <taxon>Hypocreomycetidae</taxon>
        <taxon>Hypocreales</taxon>
        <taxon>Nectriaceae</taxon>
        <taxon>Fusarium</taxon>
        <taxon>Fusarium tricinctum species complex</taxon>
    </lineage>
</organism>
<keyword evidence="16" id="KW-0472">Membrane</keyword>
<evidence type="ECO:0000256" key="10">
    <source>
        <dbReference type="ARBA" id="ARBA00022946"/>
    </source>
</evidence>
<comment type="subcellular location">
    <subcellularLocation>
        <location evidence="3">Mitochondrion inner membrane</location>
        <topology evidence="3">Single-pass type II membrane protein</topology>
        <orientation evidence="3">Intermembrane side</orientation>
    </subcellularLocation>
</comment>
<feature type="region of interest" description="Disordered" evidence="21">
    <location>
        <begin position="96"/>
        <end position="145"/>
    </location>
</feature>
<dbReference type="Proteomes" id="UP000782241">
    <property type="component" value="Unassembled WGS sequence"/>
</dbReference>
<evidence type="ECO:0000256" key="2">
    <source>
        <dbReference type="ARBA" id="ARBA00001973"/>
    </source>
</evidence>
<dbReference type="PANTHER" id="PTHR21622">
    <property type="entry name" value="COILED-COIL-HELIX-COILED-COIL-HELIX DOMAIN CONTAINING 4"/>
    <property type="match status" value="1"/>
</dbReference>
<keyword evidence="8" id="KW-0999">Mitochondrion inner membrane</keyword>
<evidence type="ECO:0000256" key="1">
    <source>
        <dbReference type="ARBA" id="ARBA00001947"/>
    </source>
</evidence>
<protein>
    <recommendedName>
        <fullName evidence="5">Mitochondrial intermembrane space import and assembly protein 40</fullName>
    </recommendedName>
    <alternativeName>
        <fullName evidence="20">Mitochondrial import inner membrane translocase TIM40</fullName>
    </alternativeName>
</protein>
<evidence type="ECO:0000256" key="8">
    <source>
        <dbReference type="ARBA" id="ARBA00022792"/>
    </source>
</evidence>
<keyword evidence="15" id="KW-0496">Mitochondrion</keyword>
<keyword evidence="6" id="KW-0813">Transport</keyword>
<dbReference type="AlphaFoldDB" id="A0A9P7HHA8"/>
<gene>
    <name evidence="22" type="ORF">KAF25_009895</name>
</gene>
<evidence type="ECO:0000256" key="18">
    <source>
        <dbReference type="ARBA" id="ARBA00023284"/>
    </source>
</evidence>
<evidence type="ECO:0000256" key="6">
    <source>
        <dbReference type="ARBA" id="ARBA00022448"/>
    </source>
</evidence>
<feature type="region of interest" description="Disordered" evidence="21">
    <location>
        <begin position="205"/>
        <end position="319"/>
    </location>
</feature>
<evidence type="ECO:0000256" key="17">
    <source>
        <dbReference type="ARBA" id="ARBA00023157"/>
    </source>
</evidence>
<evidence type="ECO:0000256" key="12">
    <source>
        <dbReference type="ARBA" id="ARBA00022989"/>
    </source>
</evidence>
<evidence type="ECO:0000256" key="14">
    <source>
        <dbReference type="ARBA" id="ARBA00023010"/>
    </source>
</evidence>
<accession>A0A9P7HHA8</accession>
<dbReference type="PROSITE" id="PS51808">
    <property type="entry name" value="CHCH"/>
    <property type="match status" value="1"/>
</dbReference>
<feature type="compositionally biased region" description="Low complexity" evidence="21">
    <location>
        <begin position="112"/>
        <end position="125"/>
    </location>
</feature>
<feature type="compositionally biased region" description="Basic and acidic residues" evidence="21">
    <location>
        <begin position="293"/>
        <end position="302"/>
    </location>
</feature>
<comment type="function">
    <text evidence="19">Required for the import and folding of small cysteine-containing proteins (small Tim) in the mitochondrial intermembrane space (IMS). Forms a redox cycle with ERV1 that involves a disulfide relay system. Precursor proteins to be imported into the IMS are translocated in their reduced form into the mitochondria. The oxidized form of MIA40 forms a transient intermolecular disulfide bridge with the reduced precursor protein, resulting in oxidation of the precursor protein that now contains an intramolecular disulfide bond and is able to undergo folding in the IMS.</text>
</comment>
<evidence type="ECO:0000256" key="20">
    <source>
        <dbReference type="ARBA" id="ARBA00033150"/>
    </source>
</evidence>
<keyword evidence="14" id="KW-0811">Translocation</keyword>
<evidence type="ECO:0000256" key="5">
    <source>
        <dbReference type="ARBA" id="ARBA00013714"/>
    </source>
</evidence>
<keyword evidence="9" id="KW-0653">Protein transport</keyword>